<dbReference type="Gene3D" id="1.10.150.50">
    <property type="entry name" value="Transcription Factor, Ets-1"/>
    <property type="match status" value="1"/>
</dbReference>
<proteinExistence type="predicted"/>
<name>W9T258_9ROSA</name>
<dbReference type="AlphaFoldDB" id="W9T258"/>
<reference evidence="5" key="1">
    <citation type="submission" date="2013-01" db="EMBL/GenBank/DDBJ databases">
        <title>Draft Genome Sequence of a Mulberry Tree, Morus notabilis C.K. Schneid.</title>
        <authorList>
            <person name="He N."/>
            <person name="Zhao S."/>
        </authorList>
    </citation>
    <scope>NUCLEOTIDE SEQUENCE</scope>
</reference>
<dbReference type="PANTHER" id="PTHR10627">
    <property type="entry name" value="SCP160"/>
    <property type="match status" value="1"/>
</dbReference>
<evidence type="ECO:0000313" key="5">
    <source>
        <dbReference type="Proteomes" id="UP000030645"/>
    </source>
</evidence>
<evidence type="ECO:0000313" key="4">
    <source>
        <dbReference type="EMBL" id="EXC45071.1"/>
    </source>
</evidence>
<dbReference type="Proteomes" id="UP000030645">
    <property type="component" value="Unassembled WGS sequence"/>
</dbReference>
<evidence type="ECO:0000256" key="1">
    <source>
        <dbReference type="ARBA" id="ARBA00022737"/>
    </source>
</evidence>
<feature type="region of interest" description="Disordered" evidence="2">
    <location>
        <begin position="157"/>
        <end position="179"/>
    </location>
</feature>
<organism evidence="4 5">
    <name type="scientific">Morus notabilis</name>
    <dbReference type="NCBI Taxonomy" id="981085"/>
    <lineage>
        <taxon>Eukaryota</taxon>
        <taxon>Viridiplantae</taxon>
        <taxon>Streptophyta</taxon>
        <taxon>Embryophyta</taxon>
        <taxon>Tracheophyta</taxon>
        <taxon>Spermatophyta</taxon>
        <taxon>Magnoliopsida</taxon>
        <taxon>eudicotyledons</taxon>
        <taxon>Gunneridae</taxon>
        <taxon>Pentapetalae</taxon>
        <taxon>rosids</taxon>
        <taxon>fabids</taxon>
        <taxon>Rosales</taxon>
        <taxon>Moraceae</taxon>
        <taxon>Moreae</taxon>
        <taxon>Morus</taxon>
    </lineage>
</organism>
<keyword evidence="5" id="KW-1185">Reference proteome</keyword>
<dbReference type="Pfam" id="PF00536">
    <property type="entry name" value="SAM_1"/>
    <property type="match status" value="1"/>
</dbReference>
<evidence type="ECO:0000259" key="3">
    <source>
        <dbReference type="Pfam" id="PF00536"/>
    </source>
</evidence>
<keyword evidence="1" id="KW-0677">Repeat</keyword>
<dbReference type="InterPro" id="IPR001660">
    <property type="entry name" value="SAM"/>
</dbReference>
<accession>W9T258</accession>
<protein>
    <recommendedName>
        <fullName evidence="3">SAM domain-containing protein</fullName>
    </recommendedName>
</protein>
<dbReference type="InterPro" id="IPR013761">
    <property type="entry name" value="SAM/pointed_sf"/>
</dbReference>
<gene>
    <name evidence="4" type="ORF">L484_003492</name>
</gene>
<dbReference type="SUPFAM" id="SSF47769">
    <property type="entry name" value="SAM/Pointed domain"/>
    <property type="match status" value="1"/>
</dbReference>
<evidence type="ECO:0000256" key="2">
    <source>
        <dbReference type="SAM" id="MobiDB-lite"/>
    </source>
</evidence>
<dbReference type="eggNOG" id="KOG4374">
    <property type="taxonomic scope" value="Eukaryota"/>
</dbReference>
<sequence length="478" mass="51944">MSNPRVTITLGRTGQVVERGGTESDFSPSYNGMVAGSKRSTREMKGIGSDGNGLVLSSNKRQRGDGIKYSPGGNTQQDYWLSRNDLRLKLMRKRLPKQKEGGRDLHAKISNPVRMPLSHHTPQYKSEANGSTIFRKIPARESADDLLLVDSLRNSYSSRTTNGLQGRSPDRSLRTSLGLSPPRNVEELWKVPTVRIADASRAGRFPSGGVVTASRPLGSIPVTMKAPPGTTKVVSQFASGGGSMQQSSHMMDEPRTVAGLLHALGLGKYAILFQAEEVDMTALRQMGDKDLKDLGLPMNVQILKRFDRRISFSIRRNRTARPTFCFCTIFPTSGSQSRQELIIPPAAAITTRCRHRYRRHLIAGMVGGESVLKANLEVAGFADAGIGKRQRLLATPNGTRRFLLPVGIAASRLCVLLKQHLLAFAVAAGGLYGGRADLADDDLSAAVVGFGALVGLVRAVLKTKHLHSNNRIIQFISV</sequence>
<feature type="domain" description="SAM" evidence="3">
    <location>
        <begin position="254"/>
        <end position="295"/>
    </location>
</feature>
<dbReference type="PANTHER" id="PTHR10627:SF74">
    <property type="entry name" value="OS08G0526500 PROTEIN"/>
    <property type="match status" value="1"/>
</dbReference>
<dbReference type="CDD" id="cd09487">
    <property type="entry name" value="SAM_superfamily"/>
    <property type="match status" value="1"/>
</dbReference>
<dbReference type="EMBL" id="KE623253">
    <property type="protein sequence ID" value="EXC45071.1"/>
    <property type="molecule type" value="Genomic_DNA"/>
</dbReference>
<dbReference type="STRING" id="981085.W9T258"/>
<feature type="region of interest" description="Disordered" evidence="2">
    <location>
        <begin position="42"/>
        <end position="72"/>
    </location>
</feature>